<dbReference type="Pfam" id="PF00384">
    <property type="entry name" value="Molybdopterin"/>
    <property type="match status" value="1"/>
</dbReference>
<dbReference type="PANTHER" id="PTHR43105">
    <property type="entry name" value="RESPIRATORY NITRATE REDUCTASE"/>
    <property type="match status" value="1"/>
</dbReference>
<dbReference type="InterPro" id="IPR006657">
    <property type="entry name" value="MoPterin_dinucl-bd_dom"/>
</dbReference>
<evidence type="ECO:0000256" key="6">
    <source>
        <dbReference type="ARBA" id="ARBA00022723"/>
    </source>
</evidence>
<dbReference type="GO" id="GO:0051539">
    <property type="term" value="F:4 iron, 4 sulfur cluster binding"/>
    <property type="evidence" value="ECO:0007669"/>
    <property type="project" value="UniProtKB-KW"/>
</dbReference>
<keyword evidence="5" id="KW-0500">Molybdenum</keyword>
<gene>
    <name evidence="12" type="ORF">F0L46_03415</name>
</gene>
<keyword evidence="10" id="KW-0534">Nitrate assimilation</keyword>
<dbReference type="InterPro" id="IPR006656">
    <property type="entry name" value="Mopterin_OxRdtase"/>
</dbReference>
<evidence type="ECO:0000256" key="8">
    <source>
        <dbReference type="ARBA" id="ARBA00023004"/>
    </source>
</evidence>
<comment type="caution">
    <text evidence="12">The sequence shown here is derived from an EMBL/GenBank/DDBJ whole genome shotgun (WGS) entry which is preliminary data.</text>
</comment>
<dbReference type="PROSITE" id="PS51669">
    <property type="entry name" value="4FE4S_MOW_BIS_MGD"/>
    <property type="match status" value="1"/>
</dbReference>
<comment type="cofactor">
    <cofactor evidence="2">
        <name>[4Fe-4S] cluster</name>
        <dbReference type="ChEBI" id="CHEBI:49883"/>
    </cofactor>
</comment>
<keyword evidence="8" id="KW-0408">Iron</keyword>
<evidence type="ECO:0000256" key="5">
    <source>
        <dbReference type="ARBA" id="ARBA00022505"/>
    </source>
</evidence>
<dbReference type="Gene3D" id="2.20.25.90">
    <property type="entry name" value="ADC-like domains"/>
    <property type="match status" value="1"/>
</dbReference>
<dbReference type="Pfam" id="PF01568">
    <property type="entry name" value="Molydop_binding"/>
    <property type="match status" value="1"/>
</dbReference>
<dbReference type="Gene3D" id="3.40.228.10">
    <property type="entry name" value="Dimethylsulfoxide Reductase, domain 2"/>
    <property type="match status" value="1"/>
</dbReference>
<dbReference type="GO" id="GO:0043546">
    <property type="term" value="F:molybdopterin cofactor binding"/>
    <property type="evidence" value="ECO:0007669"/>
    <property type="project" value="InterPro"/>
</dbReference>
<dbReference type="SUPFAM" id="SSF50692">
    <property type="entry name" value="ADC-like"/>
    <property type="match status" value="1"/>
</dbReference>
<evidence type="ECO:0000313" key="12">
    <source>
        <dbReference type="EMBL" id="KAA2242344.1"/>
    </source>
</evidence>
<protein>
    <submittedName>
        <fullName evidence="12">Nitrate reductase</fullName>
    </submittedName>
</protein>
<proteinExistence type="inferred from homology"/>
<evidence type="ECO:0000313" key="13">
    <source>
        <dbReference type="Proteomes" id="UP000323142"/>
    </source>
</evidence>
<organism evidence="12 13">
    <name type="scientific">Salinarimonas soli</name>
    <dbReference type="NCBI Taxonomy" id="1638099"/>
    <lineage>
        <taxon>Bacteria</taxon>
        <taxon>Pseudomonadati</taxon>
        <taxon>Pseudomonadota</taxon>
        <taxon>Alphaproteobacteria</taxon>
        <taxon>Hyphomicrobiales</taxon>
        <taxon>Salinarimonadaceae</taxon>
        <taxon>Salinarimonas</taxon>
    </lineage>
</organism>
<comment type="similarity">
    <text evidence="3">Belongs to the prokaryotic molybdopterin-containing oxidoreductase family. NasA/NapA/NarB subfamily.</text>
</comment>
<dbReference type="EMBL" id="VUOA01000006">
    <property type="protein sequence ID" value="KAA2242344.1"/>
    <property type="molecule type" value="Genomic_DNA"/>
</dbReference>
<dbReference type="GO" id="GO:0016491">
    <property type="term" value="F:oxidoreductase activity"/>
    <property type="evidence" value="ECO:0007669"/>
    <property type="project" value="UniProtKB-KW"/>
</dbReference>
<dbReference type="OrthoDB" id="9816402at2"/>
<dbReference type="InterPro" id="IPR041957">
    <property type="entry name" value="CT_Nitrate-R-NapA-like"/>
</dbReference>
<sequence length="966" mass="106543">MRRPSRQSLTAIARRSRDSIADVWGERTPFHGEGQWAERVDELLTAEPDRWVQSACTLCSNGCALDIGVKEGRIVGVRGRAVDRVNRGRLGPKGLHGWQAMASADRLTKPLIRTRSGFREASWDEAMDLIVARSKELVERYTASSIGFYTTGQLMLEEYYTLGVIGKAGLGTPHMDGNTRLCTATAAASLKETFGADGQPGGYSDVDTTDCILHVGHNIAETDTVLWMKVLDRRRGPNPPRMIAIDMRETATTREADIHLAPKPGTNMAVMNGLLNLVIEGGAVDRAFVEGRTMGFESLREVVSEYPPERVEAISGVPAADLRAAARILCEAKSLVSTVLQGVYQSMQATAVACQVNNLNLVRGMIGRPGCGILQMNGQPTAQNNRECGADGDLPGFRNWDNPDHVAELARLWNVDVDTIPHWAPPTHAMQIFHYAEQSSIRMLWIQATNPAVSLPDLARVRAILQNPNLFVVAQDIFPTETTALADVVLPAAGWGEKTGTFTNVDRTVHIALKAVEPPGEARSDLDIFLDYARRMDFRDRDGAPLIKWHDPESAFEAWKACSAGRPCDYTGLTYAKLTGGSGIPWPCNERRPEGTKRLYEDHVFPSAFETCESFGHDLVTGGVVTPEEYKARDPRGKAILKAAHYHPPHETPDEAYPFWLSTGRLVYHFHTRTRTDRSQALHEAAPEAYVQMNADDAARLGIAEGDWVRVDSRRGRIEVPARIGDIAPGRVFVPFHYGYFDDPGRMRAANELTLFEWDPVSKQPHFKYAAVSLERIDAPATSQPDTAPSLVSDAIESARHLADAAVAMVKPARAHVRDYLGLMDGSERALADALDKVAEAHPREPDIRNECHLLAEWSRSELDAIAGLIARYGEAREAEPKRLGKAVSPQGKASGFGLVRDLHDCWLLANETHMSLVVLDQAAKGLRDEEMMGLVERMDAQNKRQRTWLLTRIKQAAPQALNVPS</sequence>
<evidence type="ECO:0000256" key="2">
    <source>
        <dbReference type="ARBA" id="ARBA00001966"/>
    </source>
</evidence>
<dbReference type="PANTHER" id="PTHR43105:SF10">
    <property type="entry name" value="NADH-QUINONE OXIDOREDUCTASE SUBUNIT G"/>
    <property type="match status" value="1"/>
</dbReference>
<keyword evidence="9" id="KW-0411">Iron-sulfur</keyword>
<dbReference type="CDD" id="cd02754">
    <property type="entry name" value="MopB_Nitrate-R-NapA-like"/>
    <property type="match status" value="1"/>
</dbReference>
<dbReference type="GO" id="GO:0046872">
    <property type="term" value="F:metal ion binding"/>
    <property type="evidence" value="ECO:0007669"/>
    <property type="project" value="UniProtKB-KW"/>
</dbReference>
<feature type="domain" description="4Fe-4S Mo/W bis-MGD-type" evidence="11">
    <location>
        <begin position="49"/>
        <end position="105"/>
    </location>
</feature>
<dbReference type="RefSeq" id="WP_149815615.1">
    <property type="nucleotide sequence ID" value="NZ_VUOA01000006.1"/>
</dbReference>
<dbReference type="SMART" id="SM00926">
    <property type="entry name" value="Molybdop_Fe4S4"/>
    <property type="match status" value="1"/>
</dbReference>
<keyword evidence="6" id="KW-0479">Metal-binding</keyword>
<evidence type="ECO:0000256" key="10">
    <source>
        <dbReference type="ARBA" id="ARBA00023063"/>
    </source>
</evidence>
<dbReference type="Proteomes" id="UP000323142">
    <property type="component" value="Unassembled WGS sequence"/>
</dbReference>
<dbReference type="CDD" id="cd02791">
    <property type="entry name" value="MopB_CT_Nitrate-R-NapA-like"/>
    <property type="match status" value="1"/>
</dbReference>
<reference evidence="12 13" key="2">
    <citation type="submission" date="2019-09" db="EMBL/GenBank/DDBJ databases">
        <authorList>
            <person name="Jin C."/>
        </authorList>
    </citation>
    <scope>NUCLEOTIDE SEQUENCE [LARGE SCALE GENOMIC DNA]</scope>
    <source>
        <strain evidence="12 13">BN140002</strain>
    </source>
</reference>
<accession>A0A5B2VU81</accession>
<dbReference type="SUPFAM" id="SSF53706">
    <property type="entry name" value="Formate dehydrogenase/DMSO reductase, domains 1-3"/>
    <property type="match status" value="1"/>
</dbReference>
<dbReference type="InterPro" id="IPR050123">
    <property type="entry name" value="Prok_molybdopt-oxidoreductase"/>
</dbReference>
<evidence type="ECO:0000256" key="4">
    <source>
        <dbReference type="ARBA" id="ARBA00022485"/>
    </source>
</evidence>
<comment type="cofactor">
    <cofactor evidence="1">
        <name>Mo-bis(molybdopterin guanine dinucleotide)</name>
        <dbReference type="ChEBI" id="CHEBI:60539"/>
    </cofactor>
</comment>
<dbReference type="Pfam" id="PF04879">
    <property type="entry name" value="Molybdop_Fe4S4"/>
    <property type="match status" value="1"/>
</dbReference>
<reference evidence="12 13" key="1">
    <citation type="submission" date="2019-09" db="EMBL/GenBank/DDBJ databases">
        <title>Salinarimonas rosea gen. nov., sp. nov., a new member of the a-2 subgroup of the Proteobacteria.</title>
        <authorList>
            <person name="Liu J."/>
        </authorList>
    </citation>
    <scope>NUCLEOTIDE SEQUENCE [LARGE SCALE GENOMIC DNA]</scope>
    <source>
        <strain evidence="12 13">BN140002</strain>
    </source>
</reference>
<dbReference type="AlphaFoldDB" id="A0A5B2VU81"/>
<dbReference type="InterPro" id="IPR006963">
    <property type="entry name" value="Mopterin_OxRdtase_4Fe-4S_dom"/>
</dbReference>
<dbReference type="GO" id="GO:0045333">
    <property type="term" value="P:cellular respiration"/>
    <property type="evidence" value="ECO:0007669"/>
    <property type="project" value="UniProtKB-ARBA"/>
</dbReference>
<keyword evidence="7" id="KW-0560">Oxidoreductase</keyword>
<evidence type="ECO:0000256" key="3">
    <source>
        <dbReference type="ARBA" id="ARBA00008747"/>
    </source>
</evidence>
<evidence type="ECO:0000256" key="7">
    <source>
        <dbReference type="ARBA" id="ARBA00023002"/>
    </source>
</evidence>
<keyword evidence="4" id="KW-0004">4Fe-4S</keyword>
<evidence type="ECO:0000256" key="1">
    <source>
        <dbReference type="ARBA" id="ARBA00001942"/>
    </source>
</evidence>
<dbReference type="Gene3D" id="3.40.50.740">
    <property type="match status" value="1"/>
</dbReference>
<dbReference type="InterPro" id="IPR009010">
    <property type="entry name" value="Asp_de-COase-like_dom_sf"/>
</dbReference>
<dbReference type="Gene3D" id="2.40.40.20">
    <property type="match status" value="1"/>
</dbReference>
<keyword evidence="13" id="KW-1185">Reference proteome</keyword>
<name>A0A5B2VU81_9HYPH</name>
<evidence type="ECO:0000256" key="9">
    <source>
        <dbReference type="ARBA" id="ARBA00023014"/>
    </source>
</evidence>
<evidence type="ECO:0000259" key="11">
    <source>
        <dbReference type="PROSITE" id="PS51669"/>
    </source>
</evidence>
<dbReference type="GO" id="GO:0042128">
    <property type="term" value="P:nitrate assimilation"/>
    <property type="evidence" value="ECO:0007669"/>
    <property type="project" value="UniProtKB-KW"/>
</dbReference>
<dbReference type="GO" id="GO:1990204">
    <property type="term" value="C:oxidoreductase complex"/>
    <property type="evidence" value="ECO:0007669"/>
    <property type="project" value="UniProtKB-ARBA"/>
</dbReference>